<sequence length="367" mass="39878">MSEQMKTSKDGVISGSISWVSRLEDCHICDVIKTHQEGNLQQVDTEVQSNNAPQYLEQVDATPCVITLQCVPHCRSVITSLLVVSEARTMEVYSASGDYCGTCRGEQDSNVNCDGVTDSRPFYRKHLKLECPTTSCEVKLLSLGGRASVGIAGIHVALRVLEAEGKQEVGTGGSIDLKQVQTMMEEMGTTLSPGAQHLMDMVQFQQKDNASLTETSAQGDYGHRSCQAPTSSPSPRSTLLPTPAPLPAGLSQGKLQEVMSALMRAPPGQHCAATPDLLPLLQSVCCQVAQLRMDDTTAATIAQGKAHMPNGPSEVHPCCRGLEEVLEKRLQQMEDRLREHMDQRLDSLEQKLDTVLQQVLLPPMQPS</sequence>
<dbReference type="Pfam" id="PF14958">
    <property type="entry name" value="PAAT-like"/>
    <property type="match status" value="1"/>
</dbReference>
<keyword evidence="1" id="KW-0175">Coiled coil</keyword>
<dbReference type="PANTHER" id="PTHR14787">
    <property type="entry name" value="C10ORF188 FAMILY MEMBER"/>
    <property type="match status" value="1"/>
</dbReference>
<dbReference type="GeneID" id="105901300"/>
<protein>
    <submittedName>
        <fullName evidence="4">ATPase PAAT isoform X2</fullName>
    </submittedName>
</protein>
<dbReference type="InterPro" id="IPR028043">
    <property type="entry name" value="PAAT-like"/>
</dbReference>
<feature type="coiled-coil region" evidence="1">
    <location>
        <begin position="323"/>
        <end position="358"/>
    </location>
</feature>
<dbReference type="RefSeq" id="XP_031423494.1">
    <property type="nucleotide sequence ID" value="XM_031567634.2"/>
</dbReference>
<feature type="compositionally biased region" description="Low complexity" evidence="2">
    <location>
        <begin position="228"/>
        <end position="241"/>
    </location>
</feature>
<keyword evidence="3" id="KW-1185">Reference proteome</keyword>
<dbReference type="Proteomes" id="UP000515152">
    <property type="component" value="Chromosome 1"/>
</dbReference>
<organism evidence="3 4">
    <name type="scientific">Clupea harengus</name>
    <name type="common">Atlantic herring</name>
    <dbReference type="NCBI Taxonomy" id="7950"/>
    <lineage>
        <taxon>Eukaryota</taxon>
        <taxon>Metazoa</taxon>
        <taxon>Chordata</taxon>
        <taxon>Craniata</taxon>
        <taxon>Vertebrata</taxon>
        <taxon>Euteleostomi</taxon>
        <taxon>Actinopterygii</taxon>
        <taxon>Neopterygii</taxon>
        <taxon>Teleostei</taxon>
        <taxon>Clupei</taxon>
        <taxon>Clupeiformes</taxon>
        <taxon>Clupeoidei</taxon>
        <taxon>Clupeidae</taxon>
        <taxon>Clupea</taxon>
    </lineage>
</organism>
<gene>
    <name evidence="4" type="primary">c1h10orf88</name>
</gene>
<dbReference type="AlphaFoldDB" id="A0A6P8FDC7"/>
<dbReference type="PANTHER" id="PTHR14787:SF1">
    <property type="entry name" value="ATPASE PAAT"/>
    <property type="match status" value="1"/>
</dbReference>
<feature type="region of interest" description="Disordered" evidence="2">
    <location>
        <begin position="214"/>
        <end position="250"/>
    </location>
</feature>
<evidence type="ECO:0000313" key="4">
    <source>
        <dbReference type="RefSeq" id="XP_031423494.1"/>
    </source>
</evidence>
<evidence type="ECO:0000256" key="1">
    <source>
        <dbReference type="SAM" id="Coils"/>
    </source>
</evidence>
<evidence type="ECO:0000313" key="3">
    <source>
        <dbReference type="Proteomes" id="UP000515152"/>
    </source>
</evidence>
<accession>A0A6P8FDC7</accession>
<reference evidence="4" key="1">
    <citation type="submission" date="2025-08" db="UniProtKB">
        <authorList>
            <consortium name="RefSeq"/>
        </authorList>
    </citation>
    <scope>IDENTIFICATION</scope>
</reference>
<evidence type="ECO:0000256" key="2">
    <source>
        <dbReference type="SAM" id="MobiDB-lite"/>
    </source>
</evidence>
<dbReference type="CTD" id="309029"/>
<name>A0A6P8FDC7_CLUHA</name>
<proteinExistence type="predicted"/>